<evidence type="ECO:0000313" key="3">
    <source>
        <dbReference type="Proteomes" id="UP000055702"/>
    </source>
</evidence>
<dbReference type="OMA" id="MINVETH"/>
<comment type="caution">
    <text evidence="2">The sequence shown here is derived from an EMBL/GenBank/DDBJ whole genome shotgun (WGS) entry which is preliminary data.</text>
</comment>
<evidence type="ECO:0008006" key="4">
    <source>
        <dbReference type="Google" id="ProtNLM"/>
    </source>
</evidence>
<name>A0A106C1J5_SHEFR</name>
<dbReference type="Proteomes" id="UP000055702">
    <property type="component" value="Unassembled WGS sequence"/>
</dbReference>
<reference evidence="2 3" key="1">
    <citation type="submission" date="2016-01" db="EMBL/GenBank/DDBJ databases">
        <title>Draft genome of the antarctic isolate Shewanella frigidimarina Ag06-30.</title>
        <authorList>
            <person name="Parmeciano Di Noto G."/>
            <person name="Vazquez S."/>
            <person name="Mac Cormack W."/>
            <person name="Iriarte A."/>
            <person name="Quiroga C."/>
        </authorList>
    </citation>
    <scope>NUCLEOTIDE SEQUENCE [LARGE SCALE GENOMIC DNA]</scope>
    <source>
        <strain evidence="2 3">Ag06-30</strain>
    </source>
</reference>
<keyword evidence="1" id="KW-0732">Signal</keyword>
<evidence type="ECO:0000313" key="2">
    <source>
        <dbReference type="EMBL" id="KVX02551.1"/>
    </source>
</evidence>
<proteinExistence type="predicted"/>
<feature type="chain" id="PRO_5007126006" description="PepSY domain-containing protein" evidence="1">
    <location>
        <begin position="18"/>
        <end position="173"/>
    </location>
</feature>
<dbReference type="EMBL" id="LRDC01000012">
    <property type="protein sequence ID" value="KVX02551.1"/>
    <property type="molecule type" value="Genomic_DNA"/>
</dbReference>
<sequence length="173" mass="19620">MVRLLLAICFLPCAVMATPSMHSLLINGDFLKPITVMEQLEQQDKGTICDFDVDVEEGLLVYKISMINVETHRINKYEYRALDGTLLTEKSSAYASDDIGQVNAAKKLQAKHMKFSELVTLAIKNQQGYLTQAELDHDLSISYLELKLLNQDSRNTIAFDIETLRPLPLLKWD</sequence>
<evidence type="ECO:0000256" key="1">
    <source>
        <dbReference type="SAM" id="SignalP"/>
    </source>
</evidence>
<accession>A0A106C1J5</accession>
<dbReference type="AlphaFoldDB" id="A0A106C1J5"/>
<feature type="signal peptide" evidence="1">
    <location>
        <begin position="1"/>
        <end position="17"/>
    </location>
</feature>
<organism evidence="2">
    <name type="scientific">Shewanella frigidimarina</name>
    <dbReference type="NCBI Taxonomy" id="56812"/>
    <lineage>
        <taxon>Bacteria</taxon>
        <taxon>Pseudomonadati</taxon>
        <taxon>Pseudomonadota</taxon>
        <taxon>Gammaproteobacteria</taxon>
        <taxon>Alteromonadales</taxon>
        <taxon>Shewanellaceae</taxon>
        <taxon>Shewanella</taxon>
    </lineage>
</organism>
<protein>
    <recommendedName>
        <fullName evidence="4">PepSY domain-containing protein</fullName>
    </recommendedName>
</protein>
<gene>
    <name evidence="2" type="ORF">AWJ07_13630</name>
</gene>